<evidence type="ECO:0000256" key="2">
    <source>
        <dbReference type="SAM" id="SignalP"/>
    </source>
</evidence>
<dbReference type="Proteomes" id="UP000703269">
    <property type="component" value="Unassembled WGS sequence"/>
</dbReference>
<comment type="caution">
    <text evidence="4">The sequence shown here is derived from an EMBL/GenBank/DDBJ whole genome shotgun (WGS) entry which is preliminary data.</text>
</comment>
<keyword evidence="2" id="KW-0732">Signal</keyword>
<feature type="chain" id="PRO_5040166970" description="Deoxyribonuclease NucA/NucB domain-containing protein" evidence="2">
    <location>
        <begin position="27"/>
        <end position="434"/>
    </location>
</feature>
<feature type="signal peptide" evidence="2">
    <location>
        <begin position="1"/>
        <end position="26"/>
    </location>
</feature>
<organism evidence="4 5">
    <name type="scientific">Phanerochaete sordida</name>
    <dbReference type="NCBI Taxonomy" id="48140"/>
    <lineage>
        <taxon>Eukaryota</taxon>
        <taxon>Fungi</taxon>
        <taxon>Dikarya</taxon>
        <taxon>Basidiomycota</taxon>
        <taxon>Agaricomycotina</taxon>
        <taxon>Agaricomycetes</taxon>
        <taxon>Polyporales</taxon>
        <taxon>Phanerochaetaceae</taxon>
        <taxon>Phanerochaete</taxon>
    </lineage>
</organism>
<evidence type="ECO:0000313" key="4">
    <source>
        <dbReference type="EMBL" id="GJE99106.1"/>
    </source>
</evidence>
<keyword evidence="5" id="KW-1185">Reference proteome</keyword>
<feature type="region of interest" description="Disordered" evidence="1">
    <location>
        <begin position="219"/>
        <end position="242"/>
    </location>
</feature>
<evidence type="ECO:0000256" key="1">
    <source>
        <dbReference type="SAM" id="MobiDB-lite"/>
    </source>
</evidence>
<evidence type="ECO:0000313" key="5">
    <source>
        <dbReference type="Proteomes" id="UP000703269"/>
    </source>
</evidence>
<sequence>MYRATIIRSLLALPALASTLAPPARAAAQMPAQICYGSPDVSCNLVFQQCLSSGKLWSSPICLAAATCAGLEPFLEALCCSTGRCLDPAREPSLDYNLYASIVGPCAWAPGGCPVQPKDFVKFYYDTLLDMGSFNLPPVRTVVGWWYSIISWTATGSQIPYKNFNDWLHYSNPSVEPQQSPHIDGEHEGENAHAHLHGHPQEMPADGDNTHQALFASLQGNSSTSNTSDPTESTDMAAHMRRAASAASSSASAAPAKVYTYHIDCNTYADVCENWCFYVFCKQGGAQAAWTVNVARADAAARRKDSQCGKLKPNKCSNKGTGTGADGKWPAHKYGYDCDEQPKASNAQGGDGSATRCVPLTENRSEGTVWKNFINGQDASQRDYLADTTAVTVVLDNPPSGALCKSLRPPARTVCPRLASASDAGVMDDLVRQQ</sequence>
<dbReference type="OrthoDB" id="2734890at2759"/>
<accession>A0A9P3GQP7</accession>
<proteinExistence type="predicted"/>
<protein>
    <recommendedName>
        <fullName evidence="3">Deoxyribonuclease NucA/NucB domain-containing protein</fullName>
    </recommendedName>
</protein>
<dbReference type="EMBL" id="BPQB01000101">
    <property type="protein sequence ID" value="GJE99106.1"/>
    <property type="molecule type" value="Genomic_DNA"/>
</dbReference>
<dbReference type="AlphaFoldDB" id="A0A9P3GQP7"/>
<evidence type="ECO:0000259" key="3">
    <source>
        <dbReference type="Pfam" id="PF14040"/>
    </source>
</evidence>
<reference evidence="4 5" key="1">
    <citation type="submission" date="2021-08" db="EMBL/GenBank/DDBJ databases">
        <title>Draft Genome Sequence of Phanerochaete sordida strain YK-624.</title>
        <authorList>
            <person name="Mori T."/>
            <person name="Dohra H."/>
            <person name="Suzuki T."/>
            <person name="Kawagishi H."/>
            <person name="Hirai H."/>
        </authorList>
    </citation>
    <scope>NUCLEOTIDE SEQUENCE [LARGE SCALE GENOMIC DNA]</scope>
    <source>
        <strain evidence="4 5">YK-624</strain>
    </source>
</reference>
<gene>
    <name evidence="4" type="ORF">PsYK624_153520</name>
</gene>
<dbReference type="Pfam" id="PF14040">
    <property type="entry name" value="DNase_NucA_NucB"/>
    <property type="match status" value="1"/>
</dbReference>
<name>A0A9P3GQP7_9APHY</name>
<feature type="domain" description="Deoxyribonuclease NucA/NucB" evidence="3">
    <location>
        <begin position="285"/>
        <end position="376"/>
    </location>
</feature>
<feature type="compositionally biased region" description="Polar residues" evidence="1">
    <location>
        <begin position="219"/>
        <end position="234"/>
    </location>
</feature>
<dbReference type="InterPro" id="IPR029476">
    <property type="entry name" value="DNase_NucA_NucB"/>
</dbReference>